<feature type="transmembrane region" description="Helical" evidence="1">
    <location>
        <begin position="167"/>
        <end position="190"/>
    </location>
</feature>
<feature type="transmembrane region" description="Helical" evidence="1">
    <location>
        <begin position="299"/>
        <end position="316"/>
    </location>
</feature>
<dbReference type="EMBL" id="LYPA01000076">
    <property type="protein sequence ID" value="OBR62908.1"/>
    <property type="molecule type" value="Genomic_DNA"/>
</dbReference>
<accession>A0A1A5YBF0</accession>
<feature type="transmembrane region" description="Helical" evidence="1">
    <location>
        <begin position="128"/>
        <end position="161"/>
    </location>
</feature>
<proteinExistence type="predicted"/>
<keyword evidence="1" id="KW-0812">Transmembrane</keyword>
<evidence type="ECO:0000313" key="2">
    <source>
        <dbReference type="EMBL" id="OBR62908.1"/>
    </source>
</evidence>
<feature type="transmembrane region" description="Helical" evidence="1">
    <location>
        <begin position="37"/>
        <end position="56"/>
    </location>
</feature>
<dbReference type="InterPro" id="IPR049458">
    <property type="entry name" value="EpsG-like"/>
</dbReference>
<evidence type="ECO:0000256" key="1">
    <source>
        <dbReference type="SAM" id="Phobius"/>
    </source>
</evidence>
<dbReference type="RefSeq" id="WP_068686791.1">
    <property type="nucleotide sequence ID" value="NZ_LYPA01000076.1"/>
</dbReference>
<keyword evidence="1" id="KW-0472">Membrane</keyword>
<name>A0A1A5YBF0_9BACL</name>
<protein>
    <submittedName>
        <fullName evidence="2">Capsular biosynthesis protein</fullName>
    </submittedName>
</protein>
<dbReference type="STRING" id="1844972.A7K91_09280"/>
<keyword evidence="1" id="KW-1133">Transmembrane helix</keyword>
<feature type="transmembrane region" description="Helical" evidence="1">
    <location>
        <begin position="243"/>
        <end position="261"/>
    </location>
</feature>
<dbReference type="AlphaFoldDB" id="A0A1A5YBF0"/>
<keyword evidence="3" id="KW-1185">Reference proteome</keyword>
<feature type="transmembrane region" description="Helical" evidence="1">
    <location>
        <begin position="202"/>
        <end position="223"/>
    </location>
</feature>
<evidence type="ECO:0000313" key="3">
    <source>
        <dbReference type="Proteomes" id="UP000092024"/>
    </source>
</evidence>
<organism evidence="2 3">
    <name type="scientific">Paenibacillus oryzae</name>
    <dbReference type="NCBI Taxonomy" id="1844972"/>
    <lineage>
        <taxon>Bacteria</taxon>
        <taxon>Bacillati</taxon>
        <taxon>Bacillota</taxon>
        <taxon>Bacilli</taxon>
        <taxon>Bacillales</taxon>
        <taxon>Paenibacillaceae</taxon>
        <taxon>Paenibacillus</taxon>
    </lineage>
</organism>
<feature type="transmembrane region" description="Helical" evidence="1">
    <location>
        <begin position="273"/>
        <end position="293"/>
    </location>
</feature>
<reference evidence="2 3" key="1">
    <citation type="submission" date="2016-05" db="EMBL/GenBank/DDBJ databases">
        <title>Paenibacillus oryzae. sp. nov., isolated from the rice root.</title>
        <authorList>
            <person name="Zhang J."/>
            <person name="Zhang X."/>
        </authorList>
    </citation>
    <scope>NUCLEOTIDE SEQUENCE [LARGE SCALE GENOMIC DNA]</scope>
    <source>
        <strain evidence="2 3">1DrF-4</strain>
    </source>
</reference>
<gene>
    <name evidence="2" type="ORF">A7K91_09280</name>
</gene>
<dbReference type="OrthoDB" id="1649543at2"/>
<dbReference type="Proteomes" id="UP000092024">
    <property type="component" value="Unassembled WGS sequence"/>
</dbReference>
<feature type="transmembrane region" description="Helical" evidence="1">
    <location>
        <begin position="100"/>
        <end position="121"/>
    </location>
</feature>
<sequence length="357" mass="41192">MQMLWATLALCFVTAFMARYVSVTTESRPTGVKPNKLYIILAALCLMTVAGLRNNIGDTYFYIHSYRVDDFSLSAVLQKSDVGFNLFQMLLKQLSDDPQILLLTTAGVTNMLIVIVFYRYSRMIEISLYLYITTGAFIVSMNGVRQYLAAAIVFTATHALLEGKWKLYMGIVLLASVFHQSALIMIPIYFLVRRKAWTMTTLIMLGVAIAVVLGFNHFSSMMFSLIKDSQYGHYEDFQEGGANYIRVVVYLVPLFVAFLGREKLRELYPKGDIFVNLAIVGGVLLFISTQNWIIARLGIYFTLYHILLMSWLIKLFRKKDRPLIYFAIIVLYFLYFFYENEIMLNIRYGSDYLKWPF</sequence>
<dbReference type="Pfam" id="PF14897">
    <property type="entry name" value="EpsG"/>
    <property type="match status" value="1"/>
</dbReference>
<comment type="caution">
    <text evidence="2">The sequence shown here is derived from an EMBL/GenBank/DDBJ whole genome shotgun (WGS) entry which is preliminary data.</text>
</comment>
<feature type="transmembrane region" description="Helical" evidence="1">
    <location>
        <begin position="323"/>
        <end position="338"/>
    </location>
</feature>